<protein>
    <submittedName>
        <fullName evidence="3">BLOC-1-related complex subunit 5</fullName>
    </submittedName>
</protein>
<keyword evidence="2" id="KW-1185">Reference proteome</keyword>
<evidence type="ECO:0000313" key="3">
    <source>
        <dbReference type="WBParaSite" id="ECPE_0001159601-mRNA-1"/>
    </source>
</evidence>
<dbReference type="OrthoDB" id="6237283at2759"/>
<gene>
    <name evidence="1" type="ORF">ECPE_LOCUS11561</name>
</gene>
<reference evidence="1 2" key="2">
    <citation type="submission" date="2018-11" db="EMBL/GenBank/DDBJ databases">
        <authorList>
            <consortium name="Pathogen Informatics"/>
        </authorList>
    </citation>
    <scope>NUCLEOTIDE SEQUENCE [LARGE SCALE GENOMIC DNA]</scope>
    <source>
        <strain evidence="1 2">Egypt</strain>
    </source>
</reference>
<evidence type="ECO:0000313" key="1">
    <source>
        <dbReference type="EMBL" id="VDP88664.1"/>
    </source>
</evidence>
<name>A0A183AX76_9TREM</name>
<reference evidence="3" key="1">
    <citation type="submission" date="2016-06" db="UniProtKB">
        <authorList>
            <consortium name="WormBaseParasite"/>
        </authorList>
    </citation>
    <scope>IDENTIFICATION</scope>
</reference>
<dbReference type="Proteomes" id="UP000272942">
    <property type="component" value="Unassembled WGS sequence"/>
</dbReference>
<dbReference type="EMBL" id="UZAN01051068">
    <property type="protein sequence ID" value="VDP88664.1"/>
    <property type="molecule type" value="Genomic_DNA"/>
</dbReference>
<sequence length="352" mass="40538">MEDGSEVDQRLTKTGAIKLNSQRTYPYGSIHKSDSLKRTEAVKIDRVQDSVARLLTSLNASVQEEIRHFNAVYIDQPWLLRLDTRPNWTDAVASHLSSVERVHQVLLVYVRQATTAINTLRELMKANLQWRNYDESATPVISPTPLYKPILLKSYKQLQESLYTAQALLNSANQVLLTSLNTRSQEILSHFNRTVHNKMTSSDSNVPLLQTSVPLDWIRTKHYAELAYIDLLVNHVLRSDNWKIWSDFAKENESAPNPRHVYRLPRYICMFVVYVYRASTVGSHIRVVDPSVVVCYSHLRAVCWKCAKEYDLRLLTTVKNDQNLLERNNVKIVTTENAHPPSDYSIKYPDSL</sequence>
<organism evidence="3">
    <name type="scientific">Echinostoma caproni</name>
    <dbReference type="NCBI Taxonomy" id="27848"/>
    <lineage>
        <taxon>Eukaryota</taxon>
        <taxon>Metazoa</taxon>
        <taxon>Spiralia</taxon>
        <taxon>Lophotrochozoa</taxon>
        <taxon>Platyhelminthes</taxon>
        <taxon>Trematoda</taxon>
        <taxon>Digenea</taxon>
        <taxon>Plagiorchiida</taxon>
        <taxon>Echinostomata</taxon>
        <taxon>Echinostomatoidea</taxon>
        <taxon>Echinostomatidae</taxon>
        <taxon>Echinostoma</taxon>
    </lineage>
</organism>
<dbReference type="AlphaFoldDB" id="A0A183AX76"/>
<accession>A0A183AX76</accession>
<proteinExistence type="predicted"/>
<evidence type="ECO:0000313" key="2">
    <source>
        <dbReference type="Proteomes" id="UP000272942"/>
    </source>
</evidence>
<dbReference type="WBParaSite" id="ECPE_0001159601-mRNA-1">
    <property type="protein sequence ID" value="ECPE_0001159601-mRNA-1"/>
    <property type="gene ID" value="ECPE_0001159601"/>
</dbReference>